<name>A0A4P7L7T8_9BURK</name>
<protein>
    <submittedName>
        <fullName evidence="2">Uncharacterized protein</fullName>
    </submittedName>
</protein>
<dbReference type="GO" id="GO:0006556">
    <property type="term" value="P:S-adenosylmethionine biosynthetic process"/>
    <property type="evidence" value="ECO:0007669"/>
    <property type="project" value="InterPro"/>
</dbReference>
<evidence type="ECO:0000313" key="3">
    <source>
        <dbReference type="Proteomes" id="UP000295294"/>
    </source>
</evidence>
<dbReference type="GO" id="GO:0046872">
    <property type="term" value="F:metal ion binding"/>
    <property type="evidence" value="ECO:0007669"/>
    <property type="project" value="UniProtKB-KW"/>
</dbReference>
<dbReference type="AlphaFoldDB" id="A0A4P7L7T8"/>
<dbReference type="Proteomes" id="UP000295294">
    <property type="component" value="Chromosome 2"/>
</dbReference>
<organism evidence="2 3">
    <name type="scientific">Cupriavidus oxalaticus</name>
    <dbReference type="NCBI Taxonomy" id="96344"/>
    <lineage>
        <taxon>Bacteria</taxon>
        <taxon>Pseudomonadati</taxon>
        <taxon>Pseudomonadota</taxon>
        <taxon>Betaproteobacteria</taxon>
        <taxon>Burkholderiales</taxon>
        <taxon>Burkholderiaceae</taxon>
        <taxon>Cupriavidus</taxon>
    </lineage>
</organism>
<accession>A0A4P7L7T8</accession>
<dbReference type="InterPro" id="IPR022636">
    <property type="entry name" value="S-AdoMet_synthetase_sfam"/>
</dbReference>
<gene>
    <name evidence="2" type="ORF">E0W60_10910</name>
</gene>
<keyword evidence="1" id="KW-0479">Metal-binding</keyword>
<dbReference type="GO" id="GO:0004478">
    <property type="term" value="F:methionine adenosyltransferase activity"/>
    <property type="evidence" value="ECO:0007669"/>
    <property type="project" value="InterPro"/>
</dbReference>
<reference evidence="2 3" key="1">
    <citation type="submission" date="2019-03" db="EMBL/GenBank/DDBJ databases">
        <title>Efficiently degradation of phenoxyalkanoic acid herbicides by Cupriavidus oxalaticus strain X32.</title>
        <authorList>
            <person name="Sheng X."/>
        </authorList>
    </citation>
    <scope>NUCLEOTIDE SEQUENCE [LARGE SCALE GENOMIC DNA]</scope>
    <source>
        <strain evidence="2 3">X32</strain>
    </source>
</reference>
<proteinExistence type="predicted"/>
<dbReference type="EMBL" id="CP038635">
    <property type="protein sequence ID" value="QBY51754.1"/>
    <property type="molecule type" value="Genomic_DNA"/>
</dbReference>
<evidence type="ECO:0000256" key="1">
    <source>
        <dbReference type="ARBA" id="ARBA00022723"/>
    </source>
</evidence>
<evidence type="ECO:0000313" key="2">
    <source>
        <dbReference type="EMBL" id="QBY51754.1"/>
    </source>
</evidence>
<dbReference type="KEGG" id="cox:E0W60_10910"/>
<dbReference type="SUPFAM" id="SSF55973">
    <property type="entry name" value="S-adenosylmethionine synthetase"/>
    <property type="match status" value="1"/>
</dbReference>
<sequence>MRTNLFTTESVSACFCEKFEDRVSYAILDAFLARMPEARVGGTKECSTPK</sequence>